<dbReference type="GO" id="GO:0006405">
    <property type="term" value="P:RNA export from nucleus"/>
    <property type="evidence" value="ECO:0007669"/>
    <property type="project" value="TreeGrafter"/>
</dbReference>
<dbReference type="Proteomes" id="UP000825729">
    <property type="component" value="Unassembled WGS sequence"/>
</dbReference>
<evidence type="ECO:0000313" key="1">
    <source>
        <dbReference type="EMBL" id="KAG9442579.1"/>
    </source>
</evidence>
<dbReference type="EMBL" id="JAINDJ010000007">
    <property type="protein sequence ID" value="KAG9442579.1"/>
    <property type="molecule type" value="Genomic_DNA"/>
</dbReference>
<dbReference type="GO" id="GO:0017056">
    <property type="term" value="F:structural constituent of nuclear pore"/>
    <property type="evidence" value="ECO:0007669"/>
    <property type="project" value="InterPro"/>
</dbReference>
<evidence type="ECO:0000313" key="2">
    <source>
        <dbReference type="Proteomes" id="UP000825729"/>
    </source>
</evidence>
<dbReference type="GO" id="GO:0006606">
    <property type="term" value="P:protein import into nucleus"/>
    <property type="evidence" value="ECO:0007669"/>
    <property type="project" value="TreeGrafter"/>
</dbReference>
<dbReference type="GO" id="GO:0044611">
    <property type="term" value="C:nuclear pore inner ring"/>
    <property type="evidence" value="ECO:0007669"/>
    <property type="project" value="TreeGrafter"/>
</dbReference>
<dbReference type="PANTHER" id="PTHR31431:SF1">
    <property type="entry name" value="NUCLEOPORIN NUP188"/>
    <property type="match status" value="1"/>
</dbReference>
<name>A0AAV7E1D5_ARIFI</name>
<organism evidence="1 2">
    <name type="scientific">Aristolochia fimbriata</name>
    <name type="common">White veined hardy Dutchman's pipe vine</name>
    <dbReference type="NCBI Taxonomy" id="158543"/>
    <lineage>
        <taxon>Eukaryota</taxon>
        <taxon>Viridiplantae</taxon>
        <taxon>Streptophyta</taxon>
        <taxon>Embryophyta</taxon>
        <taxon>Tracheophyta</taxon>
        <taxon>Spermatophyta</taxon>
        <taxon>Magnoliopsida</taxon>
        <taxon>Magnoliidae</taxon>
        <taxon>Piperales</taxon>
        <taxon>Aristolochiaceae</taxon>
        <taxon>Aristolochia</taxon>
    </lineage>
</organism>
<accession>A0AAV7E1D5</accession>
<reference evidence="1 2" key="1">
    <citation type="submission" date="2021-07" db="EMBL/GenBank/DDBJ databases">
        <title>The Aristolochia fimbriata genome: insights into angiosperm evolution, floral development and chemical biosynthesis.</title>
        <authorList>
            <person name="Jiao Y."/>
        </authorList>
    </citation>
    <scope>NUCLEOTIDE SEQUENCE [LARGE SCALE GENOMIC DNA]</scope>
    <source>
        <strain evidence="1">IBCAS-2021</strain>
        <tissue evidence="1">Leaf</tissue>
    </source>
</reference>
<gene>
    <name evidence="1" type="ORF">H6P81_018433</name>
</gene>
<dbReference type="PANTHER" id="PTHR31431">
    <property type="entry name" value="NUCLEOPORIN NUP188 HOMOLOG"/>
    <property type="match status" value="1"/>
</dbReference>
<sequence>MATAVGSETATTKTADESLWWDSFIVLFNELENAVLDSELPRPLAIKLKSNHAWFLDSIHMFKRPNAVSKSALEAQRVSIGSKRLVVEPELKDAALVVSSLLCLDEVQSYLILKRGIEQNIIPSDPKEQGFPHLVLLQYFLERQCLLKCIREILSRTLYAGNEANDSNAVREEALQLISDGLERKLFSTLQDLVDCKHLEHMDVDMDTLWVEEGLIEVNLVLDILFVTYYETFCTCKFEQWKTLCSLFKGILSDSLSIGNLAISIEARNSLYQVKVKLLLILIETLDLESLLGMVHDGVSFRNGNFMFSMTNIQEMDSIISSFNTLDTVEAGPLVLAWAVFLCLTGSLPERQEDNMLVEIDHIGYVRQAFEAAPMRYFLEILDSNVLKDSDSPVTGYRSVMRTSISAFVASYEISHQLEDCTFNQILDVLCKIYRGEESLCVQFWDKESFVDSPIRSLLCSLEAEFPYRIVELVRLLSALGEGAWPAKCVYNFLDKIVGVASLFEIPATSSVESICQIVETSHPLYVPGLEGFFIPSGTRGRILKAVDRNIALVRWECMQSGIYILLLRLAQDFHLNSYEDVFVILDLLCRLVSFNMDLCFALMNVNNSFAVRSVRVSEHLDNTTCVDAVKIICVMINKLAFSTSSAGVLSMCTKILCKMLKCSPSHVVEVASSTNILDLGTSSPSSGMWLLSRGLSKLLLVDCEQNEDNCSLTMSVIEFAIQLVEAGVDNNAVSSLAVYLLQFVLVNHEQWKYKLRHTRWGVTLKVLELAKQCIKSVSDTSRQGCLVRDILLGDSSIHNTLFRIMCITTPALERLYVCRLYEMKEIEGLYLGVHSVLDIVYTILLNFSKDMHLGLSVFHQAVLSSETKPIPVAKAAMSLLSLFSNPAIQVAAAKVLSILCIIAGKVQPYSLGNISFVSDEMQIKELTSSVQIILFDGSVINEDCSVAVLKLLTSAALYQPAFLLSIISIKDKVDVPLNNGGHKETPVGSLQSNNASLLNSLLSYIGKSVELVTSHPHLLLNVLNFLKALWEGAAQYGEIIETLKKSDNFWGKLSSILPVCSGKKDFSFENLKGNEALPLAHAFQAQATVLEIMAHEIFMQNRMSHNNLLDLEKILLSWFEGSVIEDLIKSYASCGHEDRSLRCAKISACQCIVHLIGKLYARDTGSLSISLLEKLLKVSKKLSEQPAFTELLAQYTSHGYSDGKDLNALILSDLFYHLQGELDGREMSPGPFKELSLYLLQLNIFCFKQCKSDVDFSLENSNAYLYDTKHLKKHLGLEYWGHSRWEASKEIAEKMLLYMNYANNTVLNMVARHSALKALRAIITVLFGNVVEAKPASLGGNIDDKLLKPCVDQLCNKLQSTAESLVTAPGVREETLGFFSTQTELLLIITKVLNRRSTLKPGGPERVPISLSMIKTLVSVLKVLADVESSTSGLKRAVHVFLTLLLTSLQFNYPKSNIKENQLVVLDTSTEVSLSALSLLPILCNFLEIDEYYDLSLSTIDTILKALLTPNSWLPIIQRHLNFPILISKLYVKDSFTSTSILLKFLLTLARTKGGARMLQNENLFTYLKNLFSLLFEKLHYSSQAENNLSVVVNNEEKTENFWSLGLAIVSAMIYSLGEESSVDIVESVIPYFLVEKAYMVSYYLSVPPFPTDDHSKKRARTQKAHISLTSLVEIEHTLMLVCTLAKHQRVWSKASMDMDSELRERSIHLLAFLSRGGQRVGEGIHKTTSVFCPPVLKKEMELSGRPPFVNSKHGWFALAALCCEAKTADSALSSGSFTVNLNKDQFQEHAHLGSQTCFSDLVAIQMYRIAFLLLNFLCHQAKAATKRAEEVGFIDLKHFPELPMPEILHGIQDQAVAVVTELCRGDKSKVVQTEIQSICLLLLQIIEKGLYLELCVSQSCGIRPVLGRVEDFSKEIKTLMQVAEQHPFLKASLKSVKQIMTLVYPSLLQEGIL</sequence>
<comment type="caution">
    <text evidence="1">The sequence shown here is derived from an EMBL/GenBank/DDBJ whole genome shotgun (WGS) entry which is preliminary data.</text>
</comment>
<protein>
    <submittedName>
        <fullName evidence="1">Uncharacterized protein</fullName>
    </submittedName>
</protein>
<proteinExistence type="predicted"/>
<dbReference type="InterPro" id="IPR044840">
    <property type="entry name" value="Nup188"/>
</dbReference>
<keyword evidence="2" id="KW-1185">Reference proteome</keyword>